<keyword evidence="2" id="KW-1185">Reference proteome</keyword>
<comment type="caution">
    <text evidence="1">The sequence shown here is derived from an EMBL/GenBank/DDBJ whole genome shotgun (WGS) entry which is preliminary data.</text>
</comment>
<dbReference type="RefSeq" id="WP_114302480.1">
    <property type="nucleotide sequence ID" value="NZ_QPIE01000001.1"/>
</dbReference>
<dbReference type="EMBL" id="QPIE01000001">
    <property type="protein sequence ID" value="RCU44705.1"/>
    <property type="molecule type" value="Genomic_DNA"/>
</dbReference>
<organism evidence="1 2">
    <name type="scientific">Chryseobacterium lacus</name>
    <dbReference type="NCBI Taxonomy" id="2058346"/>
    <lineage>
        <taxon>Bacteria</taxon>
        <taxon>Pseudomonadati</taxon>
        <taxon>Bacteroidota</taxon>
        <taxon>Flavobacteriia</taxon>
        <taxon>Flavobacteriales</taxon>
        <taxon>Weeksellaceae</taxon>
        <taxon>Chryseobacterium group</taxon>
        <taxon>Chryseobacterium</taxon>
    </lineage>
</organism>
<name>A0A368N5A9_9FLAO</name>
<reference evidence="1 2" key="1">
    <citation type="submission" date="2018-07" db="EMBL/GenBank/DDBJ databases">
        <title>Chryseobacterium lacus sp. nov., isolated from lake water.</title>
        <authorList>
            <person name="Li C.-M."/>
        </authorList>
    </citation>
    <scope>NUCLEOTIDE SEQUENCE [LARGE SCALE GENOMIC DNA]</scope>
    <source>
        <strain evidence="1 2">YLOS41</strain>
    </source>
</reference>
<dbReference type="OrthoDB" id="1270423at2"/>
<evidence type="ECO:0000313" key="2">
    <source>
        <dbReference type="Proteomes" id="UP000252172"/>
    </source>
</evidence>
<protein>
    <recommendedName>
        <fullName evidence="3">Outer membrane protein beta-barrel domain-containing protein</fullName>
    </recommendedName>
</protein>
<dbReference type="Proteomes" id="UP000252172">
    <property type="component" value="Unassembled WGS sequence"/>
</dbReference>
<accession>A0A368N5A9</accession>
<sequence length="214" mass="23511">MKKLILSLMIGVPMILSAQKKFSIIPSGGYAWRVAEKPSGLSQAEKDYLNKLSQGFNFDVAAYYNLNTSIGLGLKFNLFSSSAQMNYTVNMPDGTYAVVMMDTKDQITFIGPSFIYSNFNSETKHKLYYDLALGMISYKSTTGNVVIEGSNLGLAASIAYQYAIHPNIFVGPQFGYTAGTLKEMKLNGNTMELPEGQYEGLGRVSLSLAGTFRF</sequence>
<proteinExistence type="predicted"/>
<dbReference type="AlphaFoldDB" id="A0A368N5A9"/>
<gene>
    <name evidence="1" type="ORF">DQ356_00290</name>
</gene>
<evidence type="ECO:0000313" key="1">
    <source>
        <dbReference type="EMBL" id="RCU44705.1"/>
    </source>
</evidence>
<evidence type="ECO:0008006" key="3">
    <source>
        <dbReference type="Google" id="ProtNLM"/>
    </source>
</evidence>